<evidence type="ECO:0000313" key="2">
    <source>
        <dbReference type="EMBL" id="CEK70875.1"/>
    </source>
</evidence>
<sequence>AFMLVFGIVLVIQFVAMLIHRISTFLHIAAVASIKEMANSKIRGSLTGKTSNLTPGVFVDWVKEMQKVKATEEIVDEMMVVEPSDLDSETDLEKKTAQREKEKWQRLNSRKTIKRVASRNTSRKTLDEQFTKIFTQFADEAIPDKQQFTIEPSHNSGTKKTRRAFSDGDTDDPIEAISRVAATDDKLRKTIARTATIMKKARSFNHPRSSAPRRQRRRQNTGNGDFHVFMRSSDSDDDGNKGDDSAL</sequence>
<reference evidence="2" key="1">
    <citation type="submission" date="2014-12" db="EMBL/GenBank/DDBJ databases">
        <title>Insight into the proteome of Arion vulgaris.</title>
        <authorList>
            <person name="Aradska J."/>
            <person name="Bulat T."/>
            <person name="Smidak R."/>
            <person name="Sarate P."/>
            <person name="Gangsoo J."/>
            <person name="Sialana F."/>
            <person name="Bilban M."/>
            <person name="Lubec G."/>
        </authorList>
    </citation>
    <scope>NUCLEOTIDE SEQUENCE</scope>
    <source>
        <tissue evidence="2">Skin</tissue>
    </source>
</reference>
<feature type="non-terminal residue" evidence="2">
    <location>
        <position position="1"/>
    </location>
</feature>
<gene>
    <name evidence="2" type="primary">ORF75970</name>
</gene>
<dbReference type="AlphaFoldDB" id="A0A0B6ZT08"/>
<name>A0A0B6ZT08_9EUPU</name>
<organism evidence="2">
    <name type="scientific">Arion vulgaris</name>
    <dbReference type="NCBI Taxonomy" id="1028688"/>
    <lineage>
        <taxon>Eukaryota</taxon>
        <taxon>Metazoa</taxon>
        <taxon>Spiralia</taxon>
        <taxon>Lophotrochozoa</taxon>
        <taxon>Mollusca</taxon>
        <taxon>Gastropoda</taxon>
        <taxon>Heterobranchia</taxon>
        <taxon>Euthyneura</taxon>
        <taxon>Panpulmonata</taxon>
        <taxon>Eupulmonata</taxon>
        <taxon>Stylommatophora</taxon>
        <taxon>Helicina</taxon>
        <taxon>Arionoidea</taxon>
        <taxon>Arionidae</taxon>
        <taxon>Arion</taxon>
    </lineage>
</organism>
<protein>
    <submittedName>
        <fullName evidence="2">Uncharacterized protein</fullName>
    </submittedName>
</protein>
<dbReference type="EMBL" id="HACG01024010">
    <property type="protein sequence ID" value="CEK70875.1"/>
    <property type="molecule type" value="Transcribed_RNA"/>
</dbReference>
<feature type="compositionally biased region" description="Polar residues" evidence="1">
    <location>
        <begin position="146"/>
        <end position="156"/>
    </location>
</feature>
<feature type="compositionally biased region" description="Basic residues" evidence="1">
    <location>
        <begin position="200"/>
        <end position="219"/>
    </location>
</feature>
<feature type="region of interest" description="Disordered" evidence="1">
    <location>
        <begin position="200"/>
        <end position="247"/>
    </location>
</feature>
<proteinExistence type="predicted"/>
<evidence type="ECO:0000256" key="1">
    <source>
        <dbReference type="SAM" id="MobiDB-lite"/>
    </source>
</evidence>
<feature type="compositionally biased region" description="Basic and acidic residues" evidence="1">
    <location>
        <begin position="238"/>
        <end position="247"/>
    </location>
</feature>
<feature type="region of interest" description="Disordered" evidence="1">
    <location>
        <begin position="145"/>
        <end position="172"/>
    </location>
</feature>
<accession>A0A0B6ZT08</accession>